<gene>
    <name evidence="1" type="ordered locus">KNP414_00775</name>
</gene>
<evidence type="ECO:0000313" key="1">
    <source>
        <dbReference type="EMBL" id="AEI39365.1"/>
    </source>
</evidence>
<dbReference type="HOGENOM" id="CLU_3330950_0_0_9"/>
<name>F8FRB5_PAEMK</name>
<sequence>MISYIQQIEPAAALYLHPFRKAPQSNHPVAADLVFLPF</sequence>
<evidence type="ECO:0000313" key="2">
    <source>
        <dbReference type="Proteomes" id="UP000006620"/>
    </source>
</evidence>
<dbReference type="KEGG" id="pms:KNP414_00775"/>
<accession>F8FRB5</accession>
<reference evidence="2" key="1">
    <citation type="submission" date="2011-06" db="EMBL/GenBank/DDBJ databases">
        <title>Complete genome sequence of Paenibacillus mucilaginosus KNP414.</title>
        <authorList>
            <person name="Wang J."/>
            <person name="Hu S."/>
            <person name="Hu X."/>
            <person name="Zhang B."/>
            <person name="Dong D."/>
            <person name="Zhang S."/>
            <person name="Zhao K."/>
            <person name="Wu D."/>
        </authorList>
    </citation>
    <scope>NUCLEOTIDE SEQUENCE [LARGE SCALE GENOMIC DNA]</scope>
    <source>
        <strain evidence="2">KNP414</strain>
    </source>
</reference>
<dbReference type="AlphaFoldDB" id="F8FRB5"/>
<protein>
    <submittedName>
        <fullName evidence="1">Uncharacterized protein</fullName>
    </submittedName>
</protein>
<proteinExistence type="predicted"/>
<organism evidence="1 2">
    <name type="scientific">Paenibacillus mucilaginosus (strain KNP414)</name>
    <dbReference type="NCBI Taxonomy" id="1036673"/>
    <lineage>
        <taxon>Bacteria</taxon>
        <taxon>Bacillati</taxon>
        <taxon>Bacillota</taxon>
        <taxon>Bacilli</taxon>
        <taxon>Bacillales</taxon>
        <taxon>Paenibacillaceae</taxon>
        <taxon>Paenibacillus</taxon>
    </lineage>
</organism>
<dbReference type="Proteomes" id="UP000006620">
    <property type="component" value="Chromosome"/>
</dbReference>
<dbReference type="EMBL" id="CP002869">
    <property type="protein sequence ID" value="AEI39365.1"/>
    <property type="molecule type" value="Genomic_DNA"/>
</dbReference>
<reference evidence="1 2" key="2">
    <citation type="journal article" date="2013" name="Genome Announc.">
        <title>Genome Sequence of Growth-Improving Paenibacillus mucilaginosus Strain KNP414.</title>
        <authorList>
            <person name="Lu J.J."/>
            <person name="Wang J.F."/>
            <person name="Hu X.F."/>
        </authorList>
    </citation>
    <scope>NUCLEOTIDE SEQUENCE [LARGE SCALE GENOMIC DNA]</scope>
    <source>
        <strain evidence="1 2">KNP414</strain>
    </source>
</reference>